<sequence>MHKEFSMFCYLLVTEIFNAAECKVVVLYQLFATGIMLTTHAWRRARWLDWDTTQIASEYESQCDMLVSPVLRCRKIHYSQNREADNRSTHSTEKHTTALLTVLRSTQPQYSQQLHYSQNTEAEKLHYSQNTGAENRSTQSSEMQNTALTPSTEMRKTASGPIGRCPEDQQTWLSCTCGCTLRLHTPHSVHAKNIRNLQHTPKRIHAYMLTGPIRVKTTRLSHGRTGFNLRPGHSRIFADGNRVGRCHWSVGFLRDLPFPLPLQSGAALYLTRSTLIGSQDLDVMSHPNLSTPSVNCKYTSRVLEYNVHLYIWFRRTSGAVHKTSSKQQSEKNVCLSLPMCLSTVNISNMLLPGPCSSVSSDVGIADEGEARSPEKTRRLAAASGHDSHMQKYGSDPGGD</sequence>
<feature type="region of interest" description="Disordered" evidence="1">
    <location>
        <begin position="129"/>
        <end position="163"/>
    </location>
</feature>
<evidence type="ECO:0000313" key="3">
    <source>
        <dbReference type="Proteomes" id="UP001159363"/>
    </source>
</evidence>
<feature type="compositionally biased region" description="Basic and acidic residues" evidence="1">
    <location>
        <begin position="368"/>
        <end position="377"/>
    </location>
</feature>
<dbReference type="EMBL" id="JARBHB010000013">
    <property type="protein sequence ID" value="KAJ8869423.1"/>
    <property type="molecule type" value="Genomic_DNA"/>
</dbReference>
<name>A0ABQ9GAI1_9NEOP</name>
<keyword evidence="3" id="KW-1185">Reference proteome</keyword>
<accession>A0ABQ9GAI1</accession>
<feature type="compositionally biased region" description="Polar residues" evidence="1">
    <location>
        <begin position="129"/>
        <end position="152"/>
    </location>
</feature>
<proteinExistence type="predicted"/>
<evidence type="ECO:0000313" key="2">
    <source>
        <dbReference type="EMBL" id="KAJ8869423.1"/>
    </source>
</evidence>
<gene>
    <name evidence="2" type="ORF">PR048_028413</name>
</gene>
<evidence type="ECO:0000256" key="1">
    <source>
        <dbReference type="SAM" id="MobiDB-lite"/>
    </source>
</evidence>
<reference evidence="2 3" key="1">
    <citation type="submission" date="2023-02" db="EMBL/GenBank/DDBJ databases">
        <title>LHISI_Scaffold_Assembly.</title>
        <authorList>
            <person name="Stuart O.P."/>
            <person name="Cleave R."/>
            <person name="Magrath M.J.L."/>
            <person name="Mikheyev A.S."/>
        </authorList>
    </citation>
    <scope>NUCLEOTIDE SEQUENCE [LARGE SCALE GENOMIC DNA]</scope>
    <source>
        <strain evidence="2">Daus_M_001</strain>
        <tissue evidence="2">Leg muscle</tissue>
    </source>
</reference>
<protein>
    <submittedName>
        <fullName evidence="2">Uncharacterized protein</fullName>
    </submittedName>
</protein>
<feature type="region of interest" description="Disordered" evidence="1">
    <location>
        <begin position="366"/>
        <end position="399"/>
    </location>
</feature>
<comment type="caution">
    <text evidence="2">The sequence shown here is derived from an EMBL/GenBank/DDBJ whole genome shotgun (WGS) entry which is preliminary data.</text>
</comment>
<organism evidence="2 3">
    <name type="scientific">Dryococelus australis</name>
    <dbReference type="NCBI Taxonomy" id="614101"/>
    <lineage>
        <taxon>Eukaryota</taxon>
        <taxon>Metazoa</taxon>
        <taxon>Ecdysozoa</taxon>
        <taxon>Arthropoda</taxon>
        <taxon>Hexapoda</taxon>
        <taxon>Insecta</taxon>
        <taxon>Pterygota</taxon>
        <taxon>Neoptera</taxon>
        <taxon>Polyneoptera</taxon>
        <taxon>Phasmatodea</taxon>
        <taxon>Verophasmatodea</taxon>
        <taxon>Anareolatae</taxon>
        <taxon>Phasmatidae</taxon>
        <taxon>Eurycanthinae</taxon>
        <taxon>Dryococelus</taxon>
    </lineage>
</organism>
<dbReference type="Proteomes" id="UP001159363">
    <property type="component" value="Chromosome 12"/>
</dbReference>